<comment type="function">
    <text evidence="5">Probable DEAD-box RNA helicase. May work in conjunction with the cold shock proteins to ensure proper initiation of transcription at low and optimal temperatures.</text>
</comment>
<accession>A0AAE9XCT2</accession>
<feature type="domain" description="DEAD-box RNA helicase Q" evidence="10">
    <location>
        <begin position="3"/>
        <end position="31"/>
    </location>
</feature>
<dbReference type="GO" id="GO:0016787">
    <property type="term" value="F:hydrolase activity"/>
    <property type="evidence" value="ECO:0007669"/>
    <property type="project" value="UniProtKB-KW"/>
</dbReference>
<evidence type="ECO:0000259" key="8">
    <source>
        <dbReference type="PROSITE" id="PS51192"/>
    </source>
</evidence>
<evidence type="ECO:0000256" key="7">
    <source>
        <dbReference type="SAM" id="MobiDB-lite"/>
    </source>
</evidence>
<dbReference type="CDD" id="cd00268">
    <property type="entry name" value="DEADc"/>
    <property type="match status" value="1"/>
</dbReference>
<evidence type="ECO:0000256" key="5">
    <source>
        <dbReference type="HAMAP-Rule" id="MF_01494"/>
    </source>
</evidence>
<dbReference type="PANTHER" id="PTHR47963">
    <property type="entry name" value="DEAD-BOX ATP-DEPENDENT RNA HELICASE 47, MITOCHONDRIAL"/>
    <property type="match status" value="1"/>
</dbReference>
<dbReference type="EMBL" id="CP116507">
    <property type="protein sequence ID" value="WCG21954.1"/>
    <property type="molecule type" value="Genomic_DNA"/>
</dbReference>
<dbReference type="GO" id="GO:0005829">
    <property type="term" value="C:cytosol"/>
    <property type="evidence" value="ECO:0007669"/>
    <property type="project" value="TreeGrafter"/>
</dbReference>
<dbReference type="Pfam" id="PF00270">
    <property type="entry name" value="DEAD"/>
    <property type="match status" value="1"/>
</dbReference>
<dbReference type="InterPro" id="IPR014014">
    <property type="entry name" value="RNA_helicase_DEAD_Q_motif"/>
</dbReference>
<keyword evidence="5" id="KW-0963">Cytoplasm</keyword>
<dbReference type="EC" id="3.6.4.13" evidence="5"/>
<evidence type="ECO:0000256" key="6">
    <source>
        <dbReference type="PROSITE-ProRule" id="PRU00552"/>
    </source>
</evidence>
<feature type="short sequence motif" description="Q motif" evidence="6">
    <location>
        <begin position="3"/>
        <end position="31"/>
    </location>
</feature>
<evidence type="ECO:0000256" key="2">
    <source>
        <dbReference type="ARBA" id="ARBA00022801"/>
    </source>
</evidence>
<evidence type="ECO:0000256" key="1">
    <source>
        <dbReference type="ARBA" id="ARBA00022741"/>
    </source>
</evidence>
<dbReference type="InterPro" id="IPR030881">
    <property type="entry name" value="CshB"/>
</dbReference>
<dbReference type="GO" id="GO:0009409">
    <property type="term" value="P:response to cold"/>
    <property type="evidence" value="ECO:0007669"/>
    <property type="project" value="InterPro"/>
</dbReference>
<dbReference type="Gene3D" id="3.40.50.300">
    <property type="entry name" value="P-loop containing nucleotide triphosphate hydrolases"/>
    <property type="match status" value="2"/>
</dbReference>
<evidence type="ECO:0000313" key="11">
    <source>
        <dbReference type="EMBL" id="WCG21954.1"/>
    </source>
</evidence>
<dbReference type="InterPro" id="IPR050547">
    <property type="entry name" value="DEAD_box_RNA_helicases"/>
</dbReference>
<dbReference type="SMART" id="SM00490">
    <property type="entry name" value="HELICc"/>
    <property type="match status" value="1"/>
</dbReference>
<keyword evidence="1 5" id="KW-0547">Nucleotide-binding</keyword>
<comment type="subcellular location">
    <subcellularLocation>
        <location evidence="5">Cytoplasm</location>
    </subcellularLocation>
</comment>
<dbReference type="InterPro" id="IPR014001">
    <property type="entry name" value="Helicase_ATP-bd"/>
</dbReference>
<keyword evidence="4 5" id="KW-0067">ATP-binding</keyword>
<dbReference type="SUPFAM" id="SSF52540">
    <property type="entry name" value="P-loop containing nucleoside triphosphate hydrolases"/>
    <property type="match status" value="1"/>
</dbReference>
<feature type="compositionally biased region" description="Basic and acidic residues" evidence="7">
    <location>
        <begin position="422"/>
        <end position="432"/>
    </location>
</feature>
<dbReference type="HAMAP" id="MF_01494">
    <property type="entry name" value="DEAD_helicase_CshB"/>
    <property type="match status" value="1"/>
</dbReference>
<dbReference type="InterPro" id="IPR001650">
    <property type="entry name" value="Helicase_C-like"/>
</dbReference>
<dbReference type="GO" id="GO:0033592">
    <property type="term" value="F:RNA strand annealing activity"/>
    <property type="evidence" value="ECO:0007669"/>
    <property type="project" value="TreeGrafter"/>
</dbReference>
<comment type="similarity">
    <text evidence="5">Belongs to the DEAD box helicase family. CshB subfamily.</text>
</comment>
<proteinExistence type="inferred from homology"/>
<evidence type="ECO:0000313" key="12">
    <source>
        <dbReference type="Proteomes" id="UP001179600"/>
    </source>
</evidence>
<evidence type="ECO:0000259" key="10">
    <source>
        <dbReference type="PROSITE" id="PS51195"/>
    </source>
</evidence>
<keyword evidence="5" id="KW-0346">Stress response</keyword>
<dbReference type="PROSITE" id="PS51195">
    <property type="entry name" value="Q_MOTIF"/>
    <property type="match status" value="1"/>
</dbReference>
<name>A0AAE9XCT2_9ENTE</name>
<feature type="region of interest" description="Disordered" evidence="7">
    <location>
        <begin position="402"/>
        <end position="452"/>
    </location>
</feature>
<feature type="compositionally biased region" description="Basic residues" evidence="7">
    <location>
        <begin position="403"/>
        <end position="419"/>
    </location>
</feature>
<reference evidence="11" key="1">
    <citation type="submission" date="2023-01" db="EMBL/GenBank/DDBJ databases">
        <title>Oxazolidinone resistance genes in florfenicol resistant enterococci from beef cattle and veal calves at slaughter.</title>
        <authorList>
            <person name="Biggel M."/>
        </authorList>
    </citation>
    <scope>NUCLEOTIDE SEQUENCE</scope>
    <source>
        <strain evidence="11">K204-1</strain>
    </source>
</reference>
<comment type="catalytic activity">
    <reaction evidence="5">
        <text>ATP + H2O = ADP + phosphate + H(+)</text>
        <dbReference type="Rhea" id="RHEA:13065"/>
        <dbReference type="ChEBI" id="CHEBI:15377"/>
        <dbReference type="ChEBI" id="CHEBI:15378"/>
        <dbReference type="ChEBI" id="CHEBI:30616"/>
        <dbReference type="ChEBI" id="CHEBI:43474"/>
        <dbReference type="ChEBI" id="CHEBI:456216"/>
        <dbReference type="EC" id="3.6.4.13"/>
    </reaction>
</comment>
<keyword evidence="3 5" id="KW-0347">Helicase</keyword>
<evidence type="ECO:0000259" key="9">
    <source>
        <dbReference type="PROSITE" id="PS51194"/>
    </source>
</evidence>
<sequence length="452" mass="51605">MLSTFTDYQLAPFLMAAIEKKQFKQPTEVQQRLIPLIQKGRSVVGQSQTGSGKTHTFLLPLVNKIDATRDEVQLVVTAPSRELANQIYQEAIELVADAPETIRVSLYVGGTDKQRQLAKLENQQPHIVIGTPGRILDMMNEQALKVHTAESFVVDEADMTLDMGFLADVDQIAGRLPEKLQMLVFSATIPESLKPFLKKYMENPHIEVVESKTVISDTIDNWLISTKGKDANWLIYDVLKQGHPYLAIVFANTKTRVDEITEFLREQGLKVAKIHGDITPRERKRVMRQVQNLDYQYVVATDLAARGIDIEGVSHVINAEVPKELDFFIHRVGRTGRNGLEGTAVTLYEPGDERAIIELEKLGIKFQPKEIKRGEIVDTYDRNRRKKREKQAKELDPQIMGLVKKKKKKIKPGYKKKIQRAISEKEKQERRVAQRQQTRAKKKATKERYQSK</sequence>
<gene>
    <name evidence="5" type="primary">cshB</name>
    <name evidence="11" type="ORF">PML95_05995</name>
</gene>
<dbReference type="PROSITE" id="PS51194">
    <property type="entry name" value="HELICASE_CTER"/>
    <property type="match status" value="1"/>
</dbReference>
<dbReference type="GO" id="GO:0006401">
    <property type="term" value="P:RNA catabolic process"/>
    <property type="evidence" value="ECO:0007669"/>
    <property type="project" value="UniProtKB-UniRule"/>
</dbReference>
<dbReference type="InterPro" id="IPR027417">
    <property type="entry name" value="P-loop_NTPase"/>
</dbReference>
<dbReference type="RefSeq" id="WP_023605398.1">
    <property type="nucleotide sequence ID" value="NZ_BKBT01000002.1"/>
</dbReference>
<dbReference type="GeneID" id="72384670"/>
<dbReference type="PROSITE" id="PS51192">
    <property type="entry name" value="HELICASE_ATP_BIND_1"/>
    <property type="match status" value="1"/>
</dbReference>
<dbReference type="Proteomes" id="UP001179600">
    <property type="component" value="Chromosome"/>
</dbReference>
<dbReference type="CDD" id="cd18787">
    <property type="entry name" value="SF2_C_DEAD"/>
    <property type="match status" value="1"/>
</dbReference>
<keyword evidence="5" id="KW-0694">RNA-binding</keyword>
<feature type="domain" description="Helicase ATP-binding" evidence="8">
    <location>
        <begin position="34"/>
        <end position="207"/>
    </location>
</feature>
<dbReference type="Pfam" id="PF00271">
    <property type="entry name" value="Helicase_C"/>
    <property type="match status" value="1"/>
</dbReference>
<protein>
    <recommendedName>
        <fullName evidence="5">DEAD-box ATP-dependent RNA helicase CshB</fullName>
        <ecNumber evidence="5">3.6.4.13</ecNumber>
    </recommendedName>
</protein>
<dbReference type="PANTHER" id="PTHR47963:SF1">
    <property type="entry name" value="DEAD-BOX ATP-DEPENDENT RNA HELICASE CSHB"/>
    <property type="match status" value="1"/>
</dbReference>
<dbReference type="InterPro" id="IPR011545">
    <property type="entry name" value="DEAD/DEAH_box_helicase_dom"/>
</dbReference>
<evidence type="ECO:0000256" key="3">
    <source>
        <dbReference type="ARBA" id="ARBA00022806"/>
    </source>
</evidence>
<organism evidence="11 12">
    <name type="scientific">Vagococcus lutrae</name>
    <dbReference type="NCBI Taxonomy" id="81947"/>
    <lineage>
        <taxon>Bacteria</taxon>
        <taxon>Bacillati</taxon>
        <taxon>Bacillota</taxon>
        <taxon>Bacilli</taxon>
        <taxon>Lactobacillales</taxon>
        <taxon>Enterococcaceae</taxon>
        <taxon>Vagococcus</taxon>
    </lineage>
</organism>
<dbReference type="InterPro" id="IPR044742">
    <property type="entry name" value="DEAD/DEAH_RhlB"/>
</dbReference>
<feature type="domain" description="Helicase C-terminal" evidence="9">
    <location>
        <begin position="238"/>
        <end position="385"/>
    </location>
</feature>
<keyword evidence="2 5" id="KW-0378">Hydrolase</keyword>
<dbReference type="GO" id="GO:0003724">
    <property type="term" value="F:RNA helicase activity"/>
    <property type="evidence" value="ECO:0007669"/>
    <property type="project" value="UniProtKB-UniRule"/>
</dbReference>
<dbReference type="SMART" id="SM00487">
    <property type="entry name" value="DEXDc"/>
    <property type="match status" value="1"/>
</dbReference>
<evidence type="ECO:0000256" key="4">
    <source>
        <dbReference type="ARBA" id="ARBA00022840"/>
    </source>
</evidence>
<dbReference type="AlphaFoldDB" id="A0AAE9XCT2"/>
<dbReference type="GO" id="GO:0005524">
    <property type="term" value="F:ATP binding"/>
    <property type="evidence" value="ECO:0007669"/>
    <property type="project" value="UniProtKB-UniRule"/>
</dbReference>
<dbReference type="GO" id="GO:0005840">
    <property type="term" value="C:ribosome"/>
    <property type="evidence" value="ECO:0007669"/>
    <property type="project" value="TreeGrafter"/>
</dbReference>